<feature type="transmembrane region" description="Helical" evidence="1">
    <location>
        <begin position="36"/>
        <end position="55"/>
    </location>
</feature>
<keyword evidence="1" id="KW-0812">Transmembrane</keyword>
<dbReference type="InterPro" id="IPR049177">
    <property type="entry name" value="MgtC_SapB_SrpB_YhiD_N"/>
</dbReference>
<feature type="domain" description="DUF4010" evidence="3">
    <location>
        <begin position="181"/>
        <end position="387"/>
    </location>
</feature>
<sequence>MQQDFLQLGVALVIGLLVGLERGWRLRDADEGARVAGIRTFALVGLAGGLAGVVSDGLGDWLVVAALLALVALLWRGFQQEAERSGDVGVTTEVAVVVTYLLGVIAVRGEPAVAAAGAVVTAGLLGSKDVLHGALRRLDELELRAVLQLALISIVVLPVLPDRGYGPWAALNPREMWLMVVLISGIGFFSHFAVRIAGPRRGLLATGLFAGLASSTALTLALARAARQTPERQRLLAAAVVIASTMMFPRVLLEVAAVNRALVPSLLAPLLTLTAVGTAAAVWLAMRARAVPDRGGGGPARPFELTTALQFAALLAVVMLAAEAARRYFGESGIYTLALLSGLTDVDAITLSLGRLARDELAAPVAVRGIVIAALANTAVKGGLVLALAGGLMGLAVAAALGAVLIAGLLWLPFL</sequence>
<dbReference type="Pfam" id="PF13194">
    <property type="entry name" value="DUF4010"/>
    <property type="match status" value="1"/>
</dbReference>
<feature type="transmembrane region" description="Helical" evidence="1">
    <location>
        <begin position="143"/>
        <end position="161"/>
    </location>
</feature>
<evidence type="ECO:0000259" key="2">
    <source>
        <dbReference type="Pfam" id="PF02308"/>
    </source>
</evidence>
<gene>
    <name evidence="4" type="ORF">DEM34_01560</name>
</gene>
<feature type="transmembrane region" description="Helical" evidence="1">
    <location>
        <begin position="265"/>
        <end position="285"/>
    </location>
</feature>
<dbReference type="InterPro" id="IPR025105">
    <property type="entry name" value="DUF4010"/>
</dbReference>
<feature type="transmembrane region" description="Helical" evidence="1">
    <location>
        <begin position="6"/>
        <end position="24"/>
    </location>
</feature>
<organism evidence="4 5">
    <name type="scientific">Sediminicurvatus halobius</name>
    <dbReference type="NCBI Taxonomy" id="2182432"/>
    <lineage>
        <taxon>Bacteria</taxon>
        <taxon>Pseudomonadati</taxon>
        <taxon>Pseudomonadota</taxon>
        <taxon>Gammaproteobacteria</taxon>
        <taxon>Chromatiales</taxon>
        <taxon>Ectothiorhodospiraceae</taxon>
        <taxon>Sediminicurvatus</taxon>
    </lineage>
</organism>
<name>A0A2U2N8D8_9GAMM</name>
<dbReference type="Pfam" id="PF02308">
    <property type="entry name" value="MgtC"/>
    <property type="match status" value="1"/>
</dbReference>
<feature type="transmembrane region" description="Helical" evidence="1">
    <location>
        <begin position="61"/>
        <end position="78"/>
    </location>
</feature>
<proteinExistence type="predicted"/>
<comment type="caution">
    <text evidence="4">The sequence shown here is derived from an EMBL/GenBank/DDBJ whole genome shotgun (WGS) entry which is preliminary data.</text>
</comment>
<dbReference type="Proteomes" id="UP000245474">
    <property type="component" value="Unassembled WGS sequence"/>
</dbReference>
<dbReference type="OrthoDB" id="9813718at2"/>
<keyword evidence="5" id="KW-1185">Reference proteome</keyword>
<dbReference type="RefSeq" id="WP_109675556.1">
    <property type="nucleotide sequence ID" value="NZ_CP086615.1"/>
</dbReference>
<dbReference type="EMBL" id="QFFI01000002">
    <property type="protein sequence ID" value="PWG65455.1"/>
    <property type="molecule type" value="Genomic_DNA"/>
</dbReference>
<evidence type="ECO:0000259" key="3">
    <source>
        <dbReference type="Pfam" id="PF13194"/>
    </source>
</evidence>
<feature type="transmembrane region" description="Helical" evidence="1">
    <location>
        <begin position="305"/>
        <end position="322"/>
    </location>
</feature>
<feature type="transmembrane region" description="Helical" evidence="1">
    <location>
        <begin position="361"/>
        <end position="380"/>
    </location>
</feature>
<evidence type="ECO:0000313" key="5">
    <source>
        <dbReference type="Proteomes" id="UP000245474"/>
    </source>
</evidence>
<feature type="transmembrane region" description="Helical" evidence="1">
    <location>
        <begin position="176"/>
        <end position="196"/>
    </location>
</feature>
<evidence type="ECO:0000256" key="1">
    <source>
        <dbReference type="SAM" id="Phobius"/>
    </source>
</evidence>
<dbReference type="AlphaFoldDB" id="A0A2U2N8D8"/>
<feature type="domain" description="MgtC/SapB/SrpB/YhiD N-terminal" evidence="2">
    <location>
        <begin position="8"/>
        <end position="132"/>
    </location>
</feature>
<feature type="transmembrane region" description="Helical" evidence="1">
    <location>
        <begin position="90"/>
        <end position="107"/>
    </location>
</feature>
<accession>A0A2U2N8D8</accession>
<dbReference type="PANTHER" id="PTHR39084:SF1">
    <property type="entry name" value="DUF4010 DOMAIN-CONTAINING PROTEIN"/>
    <property type="match status" value="1"/>
</dbReference>
<feature type="transmembrane region" description="Helical" evidence="1">
    <location>
        <begin position="113"/>
        <end position="131"/>
    </location>
</feature>
<feature type="transmembrane region" description="Helical" evidence="1">
    <location>
        <begin position="203"/>
        <end position="223"/>
    </location>
</feature>
<reference evidence="4 5" key="1">
    <citation type="submission" date="2018-05" db="EMBL/GenBank/DDBJ databases">
        <title>Spiribacter halobius sp. nov., a moderately halophilic bacterium isolated from marine solar saltern.</title>
        <authorList>
            <person name="Zheng W.-S."/>
            <person name="Lu D.-C."/>
            <person name="Du Z.-J."/>
        </authorList>
    </citation>
    <scope>NUCLEOTIDE SEQUENCE [LARGE SCALE GENOMIC DNA]</scope>
    <source>
        <strain evidence="4 5">E85</strain>
    </source>
</reference>
<protein>
    <submittedName>
        <fullName evidence="4">Uncharacterized protein</fullName>
    </submittedName>
</protein>
<keyword evidence="1" id="KW-0472">Membrane</keyword>
<evidence type="ECO:0000313" key="4">
    <source>
        <dbReference type="EMBL" id="PWG65455.1"/>
    </source>
</evidence>
<keyword evidence="1" id="KW-1133">Transmembrane helix</keyword>
<feature type="transmembrane region" description="Helical" evidence="1">
    <location>
        <begin position="392"/>
        <end position="414"/>
    </location>
</feature>
<feature type="transmembrane region" description="Helical" evidence="1">
    <location>
        <begin position="235"/>
        <end position="253"/>
    </location>
</feature>
<dbReference type="PANTHER" id="PTHR39084">
    <property type="entry name" value="MEMBRANE PROTEIN-RELATED"/>
    <property type="match status" value="1"/>
</dbReference>